<sequence>MKYVALVAAALLVLTGCIEIDDVDQPTVGTVNETFDVELKVSSDRGTCRFSDRLAEVALTIPIGWEIGNCSFVAGSSSVPQVCHTTASRQNNELNLLPHAPGYQCPALSSIIDTSEYPVTAGVIHFTITPRSAGDFSITYIGSAHAYSLISDTKSWFTGGNSENNAIAIAPAQAPIPSAAPVPTIGAFGLGARATNEQAAPAAHCAIALWQPDR</sequence>
<dbReference type="PROSITE" id="PS51257">
    <property type="entry name" value="PROKAR_LIPOPROTEIN"/>
    <property type="match status" value="1"/>
</dbReference>
<organism evidence="1 2">
    <name type="scientific">Lampropedia aestuarii</name>
    <dbReference type="NCBI Taxonomy" id="2562762"/>
    <lineage>
        <taxon>Bacteria</taxon>
        <taxon>Pseudomonadati</taxon>
        <taxon>Pseudomonadota</taxon>
        <taxon>Betaproteobacteria</taxon>
        <taxon>Burkholderiales</taxon>
        <taxon>Comamonadaceae</taxon>
        <taxon>Lampropedia</taxon>
    </lineage>
</organism>
<protein>
    <submittedName>
        <fullName evidence="1">Uncharacterized protein</fullName>
    </submittedName>
</protein>
<evidence type="ECO:0000313" key="2">
    <source>
        <dbReference type="Proteomes" id="UP000306236"/>
    </source>
</evidence>
<dbReference type="RefSeq" id="WP_136406781.1">
    <property type="nucleotide sequence ID" value="NZ_SSWX01000014.1"/>
</dbReference>
<dbReference type="AlphaFoldDB" id="A0A4S5BNT7"/>
<name>A0A4S5BNT7_9BURK</name>
<keyword evidence="2" id="KW-1185">Reference proteome</keyword>
<comment type="caution">
    <text evidence="1">The sequence shown here is derived from an EMBL/GenBank/DDBJ whole genome shotgun (WGS) entry which is preliminary data.</text>
</comment>
<evidence type="ECO:0000313" key="1">
    <source>
        <dbReference type="EMBL" id="THJ32565.1"/>
    </source>
</evidence>
<dbReference type="Proteomes" id="UP000306236">
    <property type="component" value="Unassembled WGS sequence"/>
</dbReference>
<reference evidence="1 2" key="1">
    <citation type="submission" date="2019-04" db="EMBL/GenBank/DDBJ databases">
        <title>Lampropedia sp YIM MLB12 draf genome.</title>
        <authorList>
            <person name="Wang Y.-X."/>
        </authorList>
    </citation>
    <scope>NUCLEOTIDE SEQUENCE [LARGE SCALE GENOMIC DNA]</scope>
    <source>
        <strain evidence="1 2">YIM MLB12</strain>
    </source>
</reference>
<gene>
    <name evidence="1" type="ORF">E8K88_11300</name>
</gene>
<proteinExistence type="predicted"/>
<accession>A0A4S5BNT7</accession>
<dbReference type="EMBL" id="SSWX01000014">
    <property type="protein sequence ID" value="THJ32565.1"/>
    <property type="molecule type" value="Genomic_DNA"/>
</dbReference>